<gene>
    <name evidence="2" type="ORF">EV421DRAFT_1910510</name>
</gene>
<reference evidence="2" key="1">
    <citation type="submission" date="2023-06" db="EMBL/GenBank/DDBJ databases">
        <authorList>
            <consortium name="Lawrence Berkeley National Laboratory"/>
            <person name="Ahrendt S."/>
            <person name="Sahu N."/>
            <person name="Indic B."/>
            <person name="Wong-Bajracharya J."/>
            <person name="Merenyi Z."/>
            <person name="Ke H.-M."/>
            <person name="Monk M."/>
            <person name="Kocsube S."/>
            <person name="Drula E."/>
            <person name="Lipzen A."/>
            <person name="Balint B."/>
            <person name="Henrissat B."/>
            <person name="Andreopoulos B."/>
            <person name="Martin F.M."/>
            <person name="Harder C.B."/>
            <person name="Rigling D."/>
            <person name="Ford K.L."/>
            <person name="Foster G.D."/>
            <person name="Pangilinan J."/>
            <person name="Papanicolaou A."/>
            <person name="Barry K."/>
            <person name="LaButti K."/>
            <person name="Viragh M."/>
            <person name="Koriabine M."/>
            <person name="Yan M."/>
            <person name="Riley R."/>
            <person name="Champramary S."/>
            <person name="Plett K.L."/>
            <person name="Tsai I.J."/>
            <person name="Slot J."/>
            <person name="Sipos G."/>
            <person name="Plett J."/>
            <person name="Nagy L.G."/>
            <person name="Grigoriev I.V."/>
        </authorList>
    </citation>
    <scope>NUCLEOTIDE SEQUENCE</scope>
    <source>
        <strain evidence="2">FPL87.14</strain>
    </source>
</reference>
<dbReference type="Proteomes" id="UP001175226">
    <property type="component" value="Unassembled WGS sequence"/>
</dbReference>
<feature type="transmembrane region" description="Helical" evidence="1">
    <location>
        <begin position="148"/>
        <end position="172"/>
    </location>
</feature>
<protein>
    <submittedName>
        <fullName evidence="2">Uncharacterized protein</fullName>
    </submittedName>
</protein>
<evidence type="ECO:0000256" key="1">
    <source>
        <dbReference type="SAM" id="Phobius"/>
    </source>
</evidence>
<keyword evidence="1" id="KW-1133">Transmembrane helix</keyword>
<comment type="caution">
    <text evidence="2">The sequence shown here is derived from an EMBL/GenBank/DDBJ whole genome shotgun (WGS) entry which is preliminary data.</text>
</comment>
<feature type="transmembrane region" description="Helical" evidence="1">
    <location>
        <begin position="6"/>
        <end position="27"/>
    </location>
</feature>
<keyword evidence="3" id="KW-1185">Reference proteome</keyword>
<dbReference type="EMBL" id="JAUEPT010000087">
    <property type="protein sequence ID" value="KAK0432956.1"/>
    <property type="molecule type" value="Genomic_DNA"/>
</dbReference>
<proteinExistence type="predicted"/>
<feature type="transmembrane region" description="Helical" evidence="1">
    <location>
        <begin position="193"/>
        <end position="217"/>
    </location>
</feature>
<keyword evidence="1" id="KW-0812">Transmembrane</keyword>
<evidence type="ECO:0000313" key="2">
    <source>
        <dbReference type="EMBL" id="KAK0432956.1"/>
    </source>
</evidence>
<accession>A0AA39J098</accession>
<feature type="transmembrane region" description="Helical" evidence="1">
    <location>
        <begin position="110"/>
        <end position="136"/>
    </location>
</feature>
<sequence>MSSAIAPSLGMTFGSVYIGTTIAAMFLDALHVAFSTHVSYYYLVDLFGNYLTLPHIVWSFKVSHSQFRLGEMPNRTHLQLQILLSKAIIIGVQVVYAVRLWKFGGHFHQILLWFVFLNVAAASCTAFFVVYEVYMIPDFSSTFSIRGAIYAVFTVTALSDFIITFLMCYYLHKGRKVAPFSTMSAMLLGLMRLVVISGFAMGACEVLILIMACRLSTRSSSYT</sequence>
<feature type="transmembrane region" description="Helical" evidence="1">
    <location>
        <begin position="78"/>
        <end position="98"/>
    </location>
</feature>
<dbReference type="AlphaFoldDB" id="A0AA39J098"/>
<keyword evidence="1" id="KW-0472">Membrane</keyword>
<feature type="transmembrane region" description="Helical" evidence="1">
    <location>
        <begin position="39"/>
        <end position="58"/>
    </location>
</feature>
<evidence type="ECO:0000313" key="3">
    <source>
        <dbReference type="Proteomes" id="UP001175226"/>
    </source>
</evidence>
<name>A0AA39J098_9AGAR</name>
<organism evidence="2 3">
    <name type="scientific">Armillaria borealis</name>
    <dbReference type="NCBI Taxonomy" id="47425"/>
    <lineage>
        <taxon>Eukaryota</taxon>
        <taxon>Fungi</taxon>
        <taxon>Dikarya</taxon>
        <taxon>Basidiomycota</taxon>
        <taxon>Agaricomycotina</taxon>
        <taxon>Agaricomycetes</taxon>
        <taxon>Agaricomycetidae</taxon>
        <taxon>Agaricales</taxon>
        <taxon>Marasmiineae</taxon>
        <taxon>Physalacriaceae</taxon>
        <taxon>Armillaria</taxon>
    </lineage>
</organism>